<accession>A0A1Y2LMK1</accession>
<feature type="compositionally biased region" description="Basic and acidic residues" evidence="5">
    <location>
        <begin position="235"/>
        <end position="244"/>
    </location>
</feature>
<reference evidence="7 8" key="1">
    <citation type="journal article" date="2017" name="Genome Announc.">
        <title>Genome sequence of the saprophytic ascomycete Epicoccum nigrum ICMP 19927 strain isolated from New Zealand.</title>
        <authorList>
            <person name="Fokin M."/>
            <person name="Fleetwood D."/>
            <person name="Weir B.S."/>
            <person name="Villas-Boas S.G."/>
        </authorList>
    </citation>
    <scope>NUCLEOTIDE SEQUENCE [LARGE SCALE GENOMIC DNA]</scope>
    <source>
        <strain evidence="7 8">ICMP 19927</strain>
    </source>
</reference>
<dbReference type="PANTHER" id="PTHR12911:SF8">
    <property type="entry name" value="KLAROID PROTEIN-RELATED"/>
    <property type="match status" value="1"/>
</dbReference>
<feature type="compositionally biased region" description="Low complexity" evidence="5">
    <location>
        <begin position="262"/>
        <end position="277"/>
    </location>
</feature>
<protein>
    <recommendedName>
        <fullName evidence="6">SUN domain-containing protein</fullName>
    </recommendedName>
</protein>
<feature type="region of interest" description="Disordered" evidence="5">
    <location>
        <begin position="235"/>
        <end position="316"/>
    </location>
</feature>
<evidence type="ECO:0000256" key="2">
    <source>
        <dbReference type="ARBA" id="ARBA00022692"/>
    </source>
</evidence>
<keyword evidence="2" id="KW-0812">Transmembrane</keyword>
<feature type="compositionally biased region" description="Basic and acidic residues" evidence="5">
    <location>
        <begin position="81"/>
        <end position="92"/>
    </location>
</feature>
<dbReference type="InterPro" id="IPR012919">
    <property type="entry name" value="SUN_dom"/>
</dbReference>
<dbReference type="EMBL" id="KZ107855">
    <property type="protein sequence ID" value="OSS45204.1"/>
    <property type="molecule type" value="Genomic_DNA"/>
</dbReference>
<feature type="region of interest" description="Disordered" evidence="5">
    <location>
        <begin position="77"/>
        <end position="162"/>
    </location>
</feature>
<name>A0A1Y2LMK1_EPING</name>
<dbReference type="OMA" id="PGDCWCS"/>
<feature type="region of interest" description="Disordered" evidence="5">
    <location>
        <begin position="177"/>
        <end position="204"/>
    </location>
</feature>
<proteinExistence type="predicted"/>
<evidence type="ECO:0000256" key="1">
    <source>
        <dbReference type="ARBA" id="ARBA00004370"/>
    </source>
</evidence>
<dbReference type="InterPro" id="IPR045119">
    <property type="entry name" value="SUN1-5"/>
</dbReference>
<feature type="region of interest" description="Disordered" evidence="5">
    <location>
        <begin position="1"/>
        <end position="64"/>
    </location>
</feature>
<feature type="compositionally biased region" description="Acidic residues" evidence="5">
    <location>
        <begin position="93"/>
        <end position="109"/>
    </location>
</feature>
<dbReference type="Proteomes" id="UP000193240">
    <property type="component" value="Unassembled WGS sequence"/>
</dbReference>
<feature type="compositionally biased region" description="Basic and acidic residues" evidence="5">
    <location>
        <begin position="122"/>
        <end position="134"/>
    </location>
</feature>
<feature type="compositionally biased region" description="Polar residues" evidence="5">
    <location>
        <begin position="17"/>
        <end position="38"/>
    </location>
</feature>
<dbReference type="Gene3D" id="2.60.120.260">
    <property type="entry name" value="Galactose-binding domain-like"/>
    <property type="match status" value="1"/>
</dbReference>
<feature type="domain" description="SUN" evidence="6">
    <location>
        <begin position="615"/>
        <end position="807"/>
    </location>
</feature>
<evidence type="ECO:0000256" key="4">
    <source>
        <dbReference type="ARBA" id="ARBA00023136"/>
    </source>
</evidence>
<dbReference type="InParanoid" id="A0A1Y2LMK1"/>
<evidence type="ECO:0000256" key="3">
    <source>
        <dbReference type="ARBA" id="ARBA00022989"/>
    </source>
</evidence>
<dbReference type="PANTHER" id="PTHR12911">
    <property type="entry name" value="SAD1/UNC-84-LIKE PROTEIN-RELATED"/>
    <property type="match status" value="1"/>
</dbReference>
<dbReference type="STRING" id="105696.A0A1Y2LMK1"/>
<dbReference type="GO" id="GO:0043495">
    <property type="term" value="F:protein-membrane adaptor activity"/>
    <property type="evidence" value="ECO:0007669"/>
    <property type="project" value="TreeGrafter"/>
</dbReference>
<dbReference type="AlphaFoldDB" id="A0A1Y2LMK1"/>
<dbReference type="GO" id="GO:0034993">
    <property type="term" value="C:meiotic nuclear membrane microtubule tethering complex"/>
    <property type="evidence" value="ECO:0007669"/>
    <property type="project" value="TreeGrafter"/>
</dbReference>
<keyword evidence="4" id="KW-0472">Membrane</keyword>
<organism evidence="7 8">
    <name type="scientific">Epicoccum nigrum</name>
    <name type="common">Soil fungus</name>
    <name type="synonym">Epicoccum purpurascens</name>
    <dbReference type="NCBI Taxonomy" id="105696"/>
    <lineage>
        <taxon>Eukaryota</taxon>
        <taxon>Fungi</taxon>
        <taxon>Dikarya</taxon>
        <taxon>Ascomycota</taxon>
        <taxon>Pezizomycotina</taxon>
        <taxon>Dothideomycetes</taxon>
        <taxon>Pleosporomycetidae</taxon>
        <taxon>Pleosporales</taxon>
        <taxon>Pleosporineae</taxon>
        <taxon>Didymellaceae</taxon>
        <taxon>Epicoccum</taxon>
    </lineage>
</organism>
<sequence>MSQSIGAGGPTPRRSTRLSSKGGSTVEQSVMTTVTSGGTRRRKQGPLTKVKSRPSNAYGASGRVGAAEELLVPATGFASAFHERRGNAVSRDDEIEEEEEDESDSDDELGHDFMMSGALHGTDGRRSPVHERSSPPRGPANFALSGTPDLPYTDDDPAISIGATSKSFGMEHEAGMLQESQRRTFLRSSSQQPTPAARGNLRLARQVTTMHSTVKPTPNKSAVEESVDKLVAEERVRLQRERPPRPTIASASRPASGPGLNPTPQARAPAQPQVQPRAMPPPRSPIERQPGQREDIPAPPQNSGRRPVQKPAHSRLETVRHWLTRVEASSDTPDSEIHEDDPEWLWWPMLRNVFWGFAAFIGVLLLASMMSAASFSDPARKVGLHTAIGQRIFTAYYDLAEWIQPGERVENKTQALLTWKYGDGSLDDNLMWSRMWKNHKEYVAKFEDVENATDKKFGDINRAIDKIKEDLPEFIVVRRHPDDRLEITDDFWNALLSKADSKSNDAAWMEFLRVNSQKIQGLYSTPIDSSTPAARPHMVYRDEFVQTMRDHSSNVEQKIIEALKTHETEIKSLIHDEVRKARMHSIHLQSLATSNLLANYELNLKKHNYFSTGLGALIQPDLTSSTHDGRSTSLAGRSLSLLTGHYLAIGRRANPPIAALARWDEFGECWCAAPNPIRGYAQLGVALPRRMFPKQVTVEHAPMSMSPSRNIKNAPRNVELWAKTDQPIKYSYGESYHTCQDPNGLKGEGYVCLGAFKYNIYGSNHVQTFDLDAELSVPTARVVVQVTSNWGAPNTCIYRVRLHGDDAEEPPEYDITLND</sequence>
<dbReference type="PROSITE" id="PS51469">
    <property type="entry name" value="SUN"/>
    <property type="match status" value="1"/>
</dbReference>
<comment type="subcellular location">
    <subcellularLocation>
        <location evidence="1">Membrane</location>
    </subcellularLocation>
</comment>
<evidence type="ECO:0000313" key="7">
    <source>
        <dbReference type="EMBL" id="OSS45204.1"/>
    </source>
</evidence>
<keyword evidence="8" id="KW-1185">Reference proteome</keyword>
<keyword evidence="3" id="KW-1133">Transmembrane helix</keyword>
<evidence type="ECO:0000259" key="6">
    <source>
        <dbReference type="PROSITE" id="PS51469"/>
    </source>
</evidence>
<dbReference type="Pfam" id="PF07738">
    <property type="entry name" value="Sad1_UNC"/>
    <property type="match status" value="1"/>
</dbReference>
<gene>
    <name evidence="7" type="ORF">B5807_09355</name>
</gene>
<evidence type="ECO:0000256" key="5">
    <source>
        <dbReference type="SAM" id="MobiDB-lite"/>
    </source>
</evidence>
<evidence type="ECO:0000313" key="8">
    <source>
        <dbReference type="Proteomes" id="UP000193240"/>
    </source>
</evidence>